<dbReference type="Pfam" id="PF03328">
    <property type="entry name" value="HpcH_HpaI"/>
    <property type="match status" value="1"/>
</dbReference>
<evidence type="ECO:0000256" key="3">
    <source>
        <dbReference type="ARBA" id="ARBA00023239"/>
    </source>
</evidence>
<dbReference type="InterPro" id="IPR005000">
    <property type="entry name" value="Aldolase/citrate-lyase_domain"/>
</dbReference>
<dbReference type="InterPro" id="IPR015813">
    <property type="entry name" value="Pyrv/PenolPyrv_kinase-like_dom"/>
</dbReference>
<dbReference type="HOGENOM" id="CLU_059964_4_1_7"/>
<dbReference type="InterPro" id="IPR040442">
    <property type="entry name" value="Pyrv_kinase-like_dom_sf"/>
</dbReference>
<comment type="caution">
    <text evidence="5">The sequence shown here is derived from an EMBL/GenBank/DDBJ whole genome shotgun (WGS) entry which is preliminary data.</text>
</comment>
<name>W4LR54_ENTF1</name>
<dbReference type="InterPro" id="IPR050251">
    <property type="entry name" value="HpcH-HpaI_aldolase"/>
</dbReference>
<dbReference type="AlphaFoldDB" id="W4LR54"/>
<dbReference type="PANTHER" id="PTHR30502">
    <property type="entry name" value="2-KETO-3-DEOXY-L-RHAMNONATE ALDOLASE"/>
    <property type="match status" value="1"/>
</dbReference>
<evidence type="ECO:0000313" key="5">
    <source>
        <dbReference type="EMBL" id="ETW99866.1"/>
    </source>
</evidence>
<dbReference type="Gene3D" id="3.20.20.60">
    <property type="entry name" value="Phosphoenolpyruvate-binding domains"/>
    <property type="match status" value="1"/>
</dbReference>
<accession>W4LR54</accession>
<dbReference type="Proteomes" id="UP000019141">
    <property type="component" value="Unassembled WGS sequence"/>
</dbReference>
<dbReference type="EMBL" id="AZHW01000397">
    <property type="protein sequence ID" value="ETW99866.1"/>
    <property type="molecule type" value="Genomic_DNA"/>
</dbReference>
<dbReference type="GO" id="GO:0016832">
    <property type="term" value="F:aldehyde-lyase activity"/>
    <property type="evidence" value="ECO:0007669"/>
    <property type="project" value="TreeGrafter"/>
</dbReference>
<sequence length="258" mass="28435">MKTNVMKEALARGETQVGMWINMVRNPAILRLMKSAGLDFARFDMEHASPSIETLSNMALLARAIDFTLTVRPPKGNREWITRLLDVGVWSLHVPQVDTPEIAQEVVRASLYAPDGLRGMAGVGNHTDYESGPVGETQRFLNDQLHVAIMFESQQAFDHIDEIMSVPGIHAVTLGPSDLAQELGVFGTPDQGKVIDDYRTRLIEAAGRHGLDVSMLVGSIEQGEQWIRAGAKIICYSSEVDILRRGIMEAATRLNAVK</sequence>
<protein>
    <recommendedName>
        <fullName evidence="4">HpcH/HpaI aldolase/citrate lyase domain-containing protein</fullName>
    </recommendedName>
</protein>
<organism evidence="5 6">
    <name type="scientific">Entotheonella factor</name>
    <dbReference type="NCBI Taxonomy" id="1429438"/>
    <lineage>
        <taxon>Bacteria</taxon>
        <taxon>Pseudomonadati</taxon>
        <taxon>Nitrospinota/Tectimicrobiota group</taxon>
        <taxon>Candidatus Tectimicrobiota</taxon>
        <taxon>Candidatus Entotheonellia</taxon>
        <taxon>Candidatus Entotheonellales</taxon>
        <taxon>Candidatus Entotheonellaceae</taxon>
        <taxon>Candidatus Entotheonella</taxon>
    </lineage>
</organism>
<evidence type="ECO:0000313" key="6">
    <source>
        <dbReference type="Proteomes" id="UP000019141"/>
    </source>
</evidence>
<dbReference type="GO" id="GO:0046872">
    <property type="term" value="F:metal ion binding"/>
    <property type="evidence" value="ECO:0007669"/>
    <property type="project" value="UniProtKB-KW"/>
</dbReference>
<evidence type="ECO:0000256" key="1">
    <source>
        <dbReference type="ARBA" id="ARBA00005568"/>
    </source>
</evidence>
<evidence type="ECO:0000259" key="4">
    <source>
        <dbReference type="Pfam" id="PF03328"/>
    </source>
</evidence>
<keyword evidence="6" id="KW-1185">Reference proteome</keyword>
<keyword evidence="2" id="KW-0479">Metal-binding</keyword>
<dbReference type="PANTHER" id="PTHR30502:SF0">
    <property type="entry name" value="PHOSPHOENOLPYRUVATE CARBOXYLASE FAMILY PROTEIN"/>
    <property type="match status" value="1"/>
</dbReference>
<reference evidence="5 6" key="1">
    <citation type="journal article" date="2014" name="Nature">
        <title>An environmental bacterial taxon with a large and distinct metabolic repertoire.</title>
        <authorList>
            <person name="Wilson M.C."/>
            <person name="Mori T."/>
            <person name="Ruckert C."/>
            <person name="Uria A.R."/>
            <person name="Helf M.J."/>
            <person name="Takada K."/>
            <person name="Gernert C."/>
            <person name="Steffens U.A."/>
            <person name="Heycke N."/>
            <person name="Schmitt S."/>
            <person name="Rinke C."/>
            <person name="Helfrich E.J."/>
            <person name="Brachmann A.O."/>
            <person name="Gurgui C."/>
            <person name="Wakimoto T."/>
            <person name="Kracht M."/>
            <person name="Crusemann M."/>
            <person name="Hentschel U."/>
            <person name="Abe I."/>
            <person name="Matsunaga S."/>
            <person name="Kalinowski J."/>
            <person name="Takeyama H."/>
            <person name="Piel J."/>
        </authorList>
    </citation>
    <scope>NUCLEOTIDE SEQUENCE [LARGE SCALE GENOMIC DNA]</scope>
    <source>
        <strain evidence="6">TSY1</strain>
    </source>
</reference>
<proteinExistence type="inferred from homology"/>
<dbReference type="GO" id="GO:0005737">
    <property type="term" value="C:cytoplasm"/>
    <property type="evidence" value="ECO:0007669"/>
    <property type="project" value="TreeGrafter"/>
</dbReference>
<keyword evidence="3" id="KW-0456">Lyase</keyword>
<gene>
    <name evidence="5" type="ORF">ETSY1_13385</name>
</gene>
<comment type="similarity">
    <text evidence="1">Belongs to the HpcH/HpaI aldolase family.</text>
</comment>
<feature type="domain" description="HpcH/HpaI aldolase/citrate lyase" evidence="4">
    <location>
        <begin position="16"/>
        <end position="239"/>
    </location>
</feature>
<evidence type="ECO:0000256" key="2">
    <source>
        <dbReference type="ARBA" id="ARBA00022723"/>
    </source>
</evidence>
<dbReference type="SUPFAM" id="SSF51621">
    <property type="entry name" value="Phosphoenolpyruvate/pyruvate domain"/>
    <property type="match status" value="1"/>
</dbReference>